<protein>
    <submittedName>
        <fullName evidence="2">Uncharacterized protein</fullName>
    </submittedName>
</protein>
<keyword evidence="3" id="KW-1185">Reference proteome</keyword>
<dbReference type="Proteomes" id="UP000823388">
    <property type="component" value="Chromosome 2K"/>
</dbReference>
<gene>
    <name evidence="2" type="ORF">PVAP13_2KG115832</name>
</gene>
<keyword evidence="1" id="KW-0175">Coiled coil</keyword>
<reference evidence="2" key="1">
    <citation type="submission" date="2020-05" db="EMBL/GenBank/DDBJ databases">
        <title>WGS assembly of Panicum virgatum.</title>
        <authorList>
            <person name="Lovell J.T."/>
            <person name="Jenkins J."/>
            <person name="Shu S."/>
            <person name="Juenger T.E."/>
            <person name="Schmutz J."/>
        </authorList>
    </citation>
    <scope>NUCLEOTIDE SEQUENCE</scope>
    <source>
        <strain evidence="2">AP13</strain>
    </source>
</reference>
<dbReference type="AlphaFoldDB" id="A0A8T0VV25"/>
<dbReference type="PANTHER" id="PTHR48170">
    <property type="entry name" value="ZINC FINGER GRF-TYPE DOMAIN-CONTAINING PROTEIN"/>
    <property type="match status" value="1"/>
</dbReference>
<sequence length="141" mass="16627">MPRRGKASKPRVRVANAYERLPLPSGVPVPMCFCGDPFKRYWMCSNYAFEPSPQMICIGLMEDKEWMEKLKGWDAEREEWVESRCKEEAAEKEREAEMRMRHEVEAREVREKNLECARRAKAAMEENPVVLRKGKWPCCTQ</sequence>
<evidence type="ECO:0000313" key="2">
    <source>
        <dbReference type="EMBL" id="KAG2640731.1"/>
    </source>
</evidence>
<comment type="caution">
    <text evidence="2">The sequence shown here is derived from an EMBL/GenBank/DDBJ whole genome shotgun (WGS) entry which is preliminary data.</text>
</comment>
<proteinExistence type="predicted"/>
<feature type="coiled-coil region" evidence="1">
    <location>
        <begin position="87"/>
        <end position="127"/>
    </location>
</feature>
<evidence type="ECO:0000313" key="3">
    <source>
        <dbReference type="Proteomes" id="UP000823388"/>
    </source>
</evidence>
<dbReference type="EMBL" id="CM029039">
    <property type="protein sequence ID" value="KAG2640731.1"/>
    <property type="molecule type" value="Genomic_DNA"/>
</dbReference>
<organism evidence="2 3">
    <name type="scientific">Panicum virgatum</name>
    <name type="common">Blackwell switchgrass</name>
    <dbReference type="NCBI Taxonomy" id="38727"/>
    <lineage>
        <taxon>Eukaryota</taxon>
        <taxon>Viridiplantae</taxon>
        <taxon>Streptophyta</taxon>
        <taxon>Embryophyta</taxon>
        <taxon>Tracheophyta</taxon>
        <taxon>Spermatophyta</taxon>
        <taxon>Magnoliopsida</taxon>
        <taxon>Liliopsida</taxon>
        <taxon>Poales</taxon>
        <taxon>Poaceae</taxon>
        <taxon>PACMAD clade</taxon>
        <taxon>Panicoideae</taxon>
        <taxon>Panicodae</taxon>
        <taxon>Paniceae</taxon>
        <taxon>Panicinae</taxon>
        <taxon>Panicum</taxon>
        <taxon>Panicum sect. Hiantes</taxon>
    </lineage>
</organism>
<accession>A0A8T0VV25</accession>
<evidence type="ECO:0000256" key="1">
    <source>
        <dbReference type="SAM" id="Coils"/>
    </source>
</evidence>
<name>A0A8T0VV25_PANVG</name>
<dbReference type="PANTHER" id="PTHR48170:SF1">
    <property type="entry name" value="ZINC FINGER GRF-TYPE DOMAIN-CONTAINING PROTEIN"/>
    <property type="match status" value="1"/>
</dbReference>